<dbReference type="CDD" id="cd13133">
    <property type="entry name" value="MATE_like_7"/>
    <property type="match status" value="1"/>
</dbReference>
<feature type="transmembrane region" description="Helical" evidence="10">
    <location>
        <begin position="192"/>
        <end position="214"/>
    </location>
</feature>
<accession>A0A365XU30</accession>
<dbReference type="Pfam" id="PF01554">
    <property type="entry name" value="MatE"/>
    <property type="match status" value="2"/>
</dbReference>
<dbReference type="NCBIfam" id="TIGR00797">
    <property type="entry name" value="matE"/>
    <property type="match status" value="1"/>
</dbReference>
<feature type="transmembrane region" description="Helical" evidence="10">
    <location>
        <begin position="93"/>
        <end position="112"/>
    </location>
</feature>
<dbReference type="PIRSF" id="PIRSF006603">
    <property type="entry name" value="DinF"/>
    <property type="match status" value="1"/>
</dbReference>
<dbReference type="GO" id="GO:0042910">
    <property type="term" value="F:xenobiotic transmembrane transporter activity"/>
    <property type="evidence" value="ECO:0007669"/>
    <property type="project" value="InterPro"/>
</dbReference>
<dbReference type="OrthoDB" id="9780160at2"/>
<feature type="transmembrane region" description="Helical" evidence="10">
    <location>
        <begin position="235"/>
        <end position="261"/>
    </location>
</feature>
<feature type="transmembrane region" description="Helical" evidence="10">
    <location>
        <begin position="410"/>
        <end position="433"/>
    </location>
</feature>
<keyword evidence="6 10" id="KW-1133">Transmembrane helix</keyword>
<evidence type="ECO:0000256" key="7">
    <source>
        <dbReference type="ARBA" id="ARBA00023065"/>
    </source>
</evidence>
<dbReference type="InterPro" id="IPR002528">
    <property type="entry name" value="MATE_fam"/>
</dbReference>
<evidence type="ECO:0000256" key="8">
    <source>
        <dbReference type="ARBA" id="ARBA00023136"/>
    </source>
</evidence>
<dbReference type="GO" id="GO:0005886">
    <property type="term" value="C:plasma membrane"/>
    <property type="evidence" value="ECO:0007669"/>
    <property type="project" value="UniProtKB-SubCell"/>
</dbReference>
<keyword evidence="7" id="KW-0406">Ion transport</keyword>
<gene>
    <name evidence="11" type="ORF">DF182_22070</name>
</gene>
<sequence length="443" mass="49042">MQLEVHNRQIIKIAAPICLALIIPQFNHMTNTAFLGRLGELELAANGIAGIYYLVMYMIAYGLNNGMQVLIARRAGQRHYEGIGQVFSNGLQTGIFFALLAILFTLAVAPWFFSKNLHNPDILAAAISFIRIRIWGLPFLMMLSMANAFYIGSGHSRVLAITSLCQEVINIFFDYTLIFGKLGLPAMGLNGAATASIIAEVTGCSVAFSILFLKRYHITYSLFSYLRPNWQIIKNILNVSAPLIFQFLFSTGSWFIFFIFIEHLGERPLAVSNMLRSIFGFFGIFTWALAATCNTMVSNIIGQGKENLVFGVITRISVISLCCATVICILVNLFPYTLLHIYTNDASLIAAAIPSIRIITLSTLLMAIAAVVLSGVTGTGNTRMNLFTECLAVAGYLVYCDIVIERMHSPLHLAWGADFIYWAVIFGLSVWYLKSGKWKGKVI</sequence>
<keyword evidence="5 10" id="KW-0812">Transmembrane</keyword>
<evidence type="ECO:0000256" key="10">
    <source>
        <dbReference type="SAM" id="Phobius"/>
    </source>
</evidence>
<feature type="transmembrane region" description="Helical" evidence="10">
    <location>
        <begin position="308"/>
        <end position="334"/>
    </location>
</feature>
<dbReference type="Proteomes" id="UP000253410">
    <property type="component" value="Unassembled WGS sequence"/>
</dbReference>
<feature type="transmembrane region" description="Helical" evidence="10">
    <location>
        <begin position="346"/>
        <end position="374"/>
    </location>
</feature>
<comment type="caution">
    <text evidence="11">The sequence shown here is derived from an EMBL/GenBank/DDBJ whole genome shotgun (WGS) entry which is preliminary data.</text>
</comment>
<dbReference type="InterPro" id="IPR050222">
    <property type="entry name" value="MATE_MdtK"/>
</dbReference>
<dbReference type="GO" id="GO:0015297">
    <property type="term" value="F:antiporter activity"/>
    <property type="evidence" value="ECO:0007669"/>
    <property type="project" value="UniProtKB-KW"/>
</dbReference>
<feature type="transmembrane region" description="Helical" evidence="10">
    <location>
        <begin position="12"/>
        <end position="30"/>
    </location>
</feature>
<evidence type="ECO:0000256" key="9">
    <source>
        <dbReference type="ARBA" id="ARBA00031636"/>
    </source>
</evidence>
<evidence type="ECO:0000256" key="2">
    <source>
        <dbReference type="ARBA" id="ARBA00022448"/>
    </source>
</evidence>
<keyword evidence="8 10" id="KW-0472">Membrane</keyword>
<dbReference type="AlphaFoldDB" id="A0A365XU30"/>
<evidence type="ECO:0000313" key="12">
    <source>
        <dbReference type="Proteomes" id="UP000253410"/>
    </source>
</evidence>
<evidence type="ECO:0000256" key="5">
    <source>
        <dbReference type="ARBA" id="ARBA00022692"/>
    </source>
</evidence>
<dbReference type="EMBL" id="QFFJ01000002">
    <property type="protein sequence ID" value="RBL89214.1"/>
    <property type="molecule type" value="Genomic_DNA"/>
</dbReference>
<feature type="transmembrane region" description="Helical" evidence="10">
    <location>
        <begin position="386"/>
        <end position="404"/>
    </location>
</feature>
<protein>
    <recommendedName>
        <fullName evidence="9">Multidrug-efflux transporter</fullName>
    </recommendedName>
</protein>
<name>A0A365XU30_9BACT</name>
<dbReference type="PANTHER" id="PTHR43298">
    <property type="entry name" value="MULTIDRUG RESISTANCE PROTEIN NORM-RELATED"/>
    <property type="match status" value="1"/>
</dbReference>
<evidence type="ECO:0000256" key="1">
    <source>
        <dbReference type="ARBA" id="ARBA00004651"/>
    </source>
</evidence>
<keyword evidence="3" id="KW-0050">Antiport</keyword>
<reference evidence="11 12" key="1">
    <citation type="submission" date="2018-05" db="EMBL/GenBank/DDBJ databases">
        <title>Chitinophaga sp. K3CV102501T nov., isolated from isolated from a monsoon evergreen broad-leaved forest soil.</title>
        <authorList>
            <person name="Lv Y."/>
        </authorList>
    </citation>
    <scope>NUCLEOTIDE SEQUENCE [LARGE SCALE GENOMIC DNA]</scope>
    <source>
        <strain evidence="11 12">GDMCC 1.1325</strain>
    </source>
</reference>
<evidence type="ECO:0000256" key="3">
    <source>
        <dbReference type="ARBA" id="ARBA00022449"/>
    </source>
</evidence>
<evidence type="ECO:0000256" key="4">
    <source>
        <dbReference type="ARBA" id="ARBA00022475"/>
    </source>
</evidence>
<dbReference type="PANTHER" id="PTHR43298:SF2">
    <property type="entry name" value="FMN_FAD EXPORTER YEEO-RELATED"/>
    <property type="match status" value="1"/>
</dbReference>
<feature type="transmembrane region" description="Helical" evidence="10">
    <location>
        <begin position="132"/>
        <end position="151"/>
    </location>
</feature>
<feature type="transmembrane region" description="Helical" evidence="10">
    <location>
        <begin position="281"/>
        <end position="301"/>
    </location>
</feature>
<dbReference type="GO" id="GO:0006811">
    <property type="term" value="P:monoatomic ion transport"/>
    <property type="evidence" value="ECO:0007669"/>
    <property type="project" value="UniProtKB-KW"/>
</dbReference>
<dbReference type="InterPro" id="IPR048279">
    <property type="entry name" value="MdtK-like"/>
</dbReference>
<comment type="subcellular location">
    <subcellularLocation>
        <location evidence="1">Cell membrane</location>
        <topology evidence="1">Multi-pass membrane protein</topology>
    </subcellularLocation>
</comment>
<dbReference type="RefSeq" id="WP_113617959.1">
    <property type="nucleotide sequence ID" value="NZ_QFFJ01000002.1"/>
</dbReference>
<feature type="transmembrane region" description="Helical" evidence="10">
    <location>
        <begin position="50"/>
        <end position="72"/>
    </location>
</feature>
<evidence type="ECO:0000313" key="11">
    <source>
        <dbReference type="EMBL" id="RBL89214.1"/>
    </source>
</evidence>
<proteinExistence type="predicted"/>
<keyword evidence="12" id="KW-1185">Reference proteome</keyword>
<evidence type="ECO:0000256" key="6">
    <source>
        <dbReference type="ARBA" id="ARBA00022989"/>
    </source>
</evidence>
<keyword evidence="2" id="KW-0813">Transport</keyword>
<keyword evidence="4" id="KW-1003">Cell membrane</keyword>
<organism evidence="11 12">
    <name type="scientific">Chitinophaga flava</name>
    <dbReference type="NCBI Taxonomy" id="2259036"/>
    <lineage>
        <taxon>Bacteria</taxon>
        <taxon>Pseudomonadati</taxon>
        <taxon>Bacteroidota</taxon>
        <taxon>Chitinophagia</taxon>
        <taxon>Chitinophagales</taxon>
        <taxon>Chitinophagaceae</taxon>
        <taxon>Chitinophaga</taxon>
    </lineage>
</organism>
<feature type="transmembrane region" description="Helical" evidence="10">
    <location>
        <begin position="158"/>
        <end position="180"/>
    </location>
</feature>